<organism evidence="1 2">
    <name type="scientific">Nitzschia inconspicua</name>
    <dbReference type="NCBI Taxonomy" id="303405"/>
    <lineage>
        <taxon>Eukaryota</taxon>
        <taxon>Sar</taxon>
        <taxon>Stramenopiles</taxon>
        <taxon>Ochrophyta</taxon>
        <taxon>Bacillariophyta</taxon>
        <taxon>Bacillariophyceae</taxon>
        <taxon>Bacillariophycidae</taxon>
        <taxon>Bacillariales</taxon>
        <taxon>Bacillariaceae</taxon>
        <taxon>Nitzschia</taxon>
    </lineage>
</organism>
<keyword evidence="2" id="KW-1185">Reference proteome</keyword>
<gene>
    <name evidence="1" type="ORF">IV203_027979</name>
</gene>
<evidence type="ECO:0000313" key="2">
    <source>
        <dbReference type="Proteomes" id="UP000693970"/>
    </source>
</evidence>
<dbReference type="AlphaFoldDB" id="A0A9K3LY97"/>
<dbReference type="InterPro" id="IPR008547">
    <property type="entry name" value="DUF829_TMEM53"/>
</dbReference>
<proteinExistence type="predicted"/>
<dbReference type="Pfam" id="PF05705">
    <property type="entry name" value="DUF829"/>
    <property type="match status" value="1"/>
</dbReference>
<sequence>MAAKSPPLDFFLSQHGRLHHVAKAVLQETESLLTQINSETQRKDNDIRTTVPIVVHMWSNGGTFLWEQLQKEKIFHQRVKPNLQAVVFDSCPCYLHMPWNLGPFWNDAFPFPGWTSWGRKLYLLAASTNLGLWCLLTGSLQRSEKFWTAMQKRPVTT</sequence>
<evidence type="ECO:0000313" key="1">
    <source>
        <dbReference type="EMBL" id="KAG7370233.1"/>
    </source>
</evidence>
<dbReference type="EMBL" id="JAGRRH010000005">
    <property type="protein sequence ID" value="KAG7370233.1"/>
    <property type="molecule type" value="Genomic_DNA"/>
</dbReference>
<reference evidence="1" key="1">
    <citation type="journal article" date="2021" name="Sci. Rep.">
        <title>Diploid genomic architecture of Nitzschia inconspicua, an elite biomass production diatom.</title>
        <authorList>
            <person name="Oliver A."/>
            <person name="Podell S."/>
            <person name="Pinowska A."/>
            <person name="Traller J.C."/>
            <person name="Smith S.R."/>
            <person name="McClure R."/>
            <person name="Beliaev A."/>
            <person name="Bohutskyi P."/>
            <person name="Hill E.A."/>
            <person name="Rabines A."/>
            <person name="Zheng H."/>
            <person name="Allen L.Z."/>
            <person name="Kuo A."/>
            <person name="Grigoriev I.V."/>
            <person name="Allen A.E."/>
            <person name="Hazlebeck D."/>
            <person name="Allen E.E."/>
        </authorList>
    </citation>
    <scope>NUCLEOTIDE SEQUENCE</scope>
    <source>
        <strain evidence="1">Hildebrandi</strain>
    </source>
</reference>
<dbReference type="OrthoDB" id="46984at2759"/>
<dbReference type="Proteomes" id="UP000693970">
    <property type="component" value="Unassembled WGS sequence"/>
</dbReference>
<accession>A0A9K3LY97</accession>
<comment type="caution">
    <text evidence="1">The sequence shown here is derived from an EMBL/GenBank/DDBJ whole genome shotgun (WGS) entry which is preliminary data.</text>
</comment>
<protein>
    <submittedName>
        <fullName evidence="1">Uncharacterized protein</fullName>
    </submittedName>
</protein>
<reference evidence="1" key="2">
    <citation type="submission" date="2021-04" db="EMBL/GenBank/DDBJ databases">
        <authorList>
            <person name="Podell S."/>
        </authorList>
    </citation>
    <scope>NUCLEOTIDE SEQUENCE</scope>
    <source>
        <strain evidence="1">Hildebrandi</strain>
    </source>
</reference>
<name>A0A9K3LY97_9STRA</name>